<keyword evidence="1" id="KW-0732">Signal</keyword>
<name>A0A7W9HKQ0_9PSEU</name>
<dbReference type="InterPro" id="IPR035992">
    <property type="entry name" value="Ricin_B-like_lectins"/>
</dbReference>
<gene>
    <name evidence="3" type="ORF">F4560_003357</name>
</gene>
<dbReference type="EMBL" id="JACHMO010000001">
    <property type="protein sequence ID" value="MBB5803589.1"/>
    <property type="molecule type" value="Genomic_DNA"/>
</dbReference>
<dbReference type="Gene3D" id="2.80.10.50">
    <property type="match status" value="2"/>
</dbReference>
<dbReference type="CDD" id="cd23451">
    <property type="entry name" value="beta-trefoil_Ricin_laminarinase"/>
    <property type="match status" value="1"/>
</dbReference>
<sequence>MSFPARHDRWLRAAGSLASIALVTAASLSTTSSAQAAAPPPQEPGVTLRVFDLQTEIGRLCTLKAAQTPNIDKLMPLINWTTTADFGIADRFMSEVTGNIDIAAAGAHAFRLTSDDGARLRIDNTLVVDHDGLHGAIPKDGLIQLGTGYHSLRIDHFDNGGGQQLTLEWQPPGASGFSVVPNSVLSTDAGVVRVTAPGRKECEGGADSPGDGLPLTGVHPAHTLTNLRPSGFEPQVTGMDWLPDGRLAIATWGGSNTKLGEVHLISGVTGVTDPTKVRTQRIASGLHEPMGIKYVDGKLYVSEKAGLTELNDTNGDWVTDNYRRLATWPYGGNFHEFAFGMLYRDGAFYLNLSVSINLGGATTDPQPAPNRGTTIKVDKATGTVTYIAGGLRTPHGIGWGPESGIFATDNQGGWLPASKLVQIKQDRFFNHYTNPTGPFDDRAITAPVLWLPHNEIANSPSNPVQLTTGPFAGQMIFGDVTYGGLQRGFLEKVDGEYQGAVFRMTQGLESGVNRISLGPDGAIYTGGIGAGGNWGQNGKLTFGLQKLTPNGAEAFDIVAMRAIPGGFELEYTQPLSAQTLQGLAAKYRATQWRYQATPAYGGPKLDQQTLTVQSATPSADRKKVTVMLSGLRNGHVVHLRSPRPFTSESGKSLWSTEAWYTLNVMPGTVARTGRITGLAGKCVDIDNAGTADGTKVQLWTCNGTAAQQWTVSTDGTVRALGKCLDVSGGGTANGTVTQLWTCNGTGAQQWVAQPDNSLRNAKSGRCLDVAGNNSADGTVLHIWDCLNVGNQKWVLP</sequence>
<dbReference type="InterPro" id="IPR011658">
    <property type="entry name" value="PA14_dom"/>
</dbReference>
<dbReference type="SMART" id="SM00458">
    <property type="entry name" value="RICIN"/>
    <property type="match status" value="1"/>
</dbReference>
<dbReference type="SUPFAM" id="SSF56988">
    <property type="entry name" value="Anthrax protective antigen"/>
    <property type="match status" value="1"/>
</dbReference>
<dbReference type="Gene3D" id="2.120.10.30">
    <property type="entry name" value="TolB, C-terminal domain"/>
    <property type="match status" value="1"/>
</dbReference>
<dbReference type="Pfam" id="PF00652">
    <property type="entry name" value="Ricin_B_lectin"/>
    <property type="match status" value="1"/>
</dbReference>
<dbReference type="PANTHER" id="PTHR33546">
    <property type="entry name" value="LARGE, MULTIFUNCTIONAL SECRETED PROTEIN-RELATED"/>
    <property type="match status" value="1"/>
</dbReference>
<evidence type="ECO:0000313" key="3">
    <source>
        <dbReference type="EMBL" id="MBB5803589.1"/>
    </source>
</evidence>
<dbReference type="SUPFAM" id="SSF50370">
    <property type="entry name" value="Ricin B-like lectins"/>
    <property type="match status" value="1"/>
</dbReference>
<evidence type="ECO:0000313" key="4">
    <source>
        <dbReference type="Proteomes" id="UP000552097"/>
    </source>
</evidence>
<protein>
    <recommendedName>
        <fullName evidence="2">PA14 domain-containing protein</fullName>
    </recommendedName>
</protein>
<keyword evidence="4" id="KW-1185">Reference proteome</keyword>
<dbReference type="RefSeq" id="WP_184920989.1">
    <property type="nucleotide sequence ID" value="NZ_JACHMO010000001.1"/>
</dbReference>
<dbReference type="InterPro" id="IPR037524">
    <property type="entry name" value="PA14/GLEYA"/>
</dbReference>
<dbReference type="InterPro" id="IPR011042">
    <property type="entry name" value="6-blade_b-propeller_TolB-like"/>
</dbReference>
<organism evidence="3 4">
    <name type="scientific">Saccharothrix ecbatanensis</name>
    <dbReference type="NCBI Taxonomy" id="1105145"/>
    <lineage>
        <taxon>Bacteria</taxon>
        <taxon>Bacillati</taxon>
        <taxon>Actinomycetota</taxon>
        <taxon>Actinomycetes</taxon>
        <taxon>Pseudonocardiales</taxon>
        <taxon>Pseudonocardiaceae</taxon>
        <taxon>Saccharothrix</taxon>
    </lineage>
</organism>
<accession>A0A7W9HKQ0</accession>
<dbReference type="SUPFAM" id="SSF63829">
    <property type="entry name" value="Calcium-dependent phosphotriesterase"/>
    <property type="match status" value="1"/>
</dbReference>
<dbReference type="Pfam" id="PF07691">
    <property type="entry name" value="PA14"/>
    <property type="match status" value="1"/>
</dbReference>
<dbReference type="Gene3D" id="3.90.182.10">
    <property type="entry name" value="Toxin - Anthrax Protective Antigen,domain 1"/>
    <property type="match status" value="1"/>
</dbReference>
<evidence type="ECO:0000256" key="1">
    <source>
        <dbReference type="SAM" id="SignalP"/>
    </source>
</evidence>
<dbReference type="PROSITE" id="PS51820">
    <property type="entry name" value="PA14"/>
    <property type="match status" value="1"/>
</dbReference>
<dbReference type="PROSITE" id="PS50231">
    <property type="entry name" value="RICIN_B_LECTIN"/>
    <property type="match status" value="1"/>
</dbReference>
<dbReference type="PANTHER" id="PTHR33546:SF1">
    <property type="entry name" value="LARGE, MULTIFUNCTIONAL SECRETED PROTEIN"/>
    <property type="match status" value="1"/>
</dbReference>
<comment type="caution">
    <text evidence="3">The sequence shown here is derived from an EMBL/GenBank/DDBJ whole genome shotgun (WGS) entry which is preliminary data.</text>
</comment>
<reference evidence="3 4" key="1">
    <citation type="submission" date="2020-08" db="EMBL/GenBank/DDBJ databases">
        <title>Sequencing the genomes of 1000 actinobacteria strains.</title>
        <authorList>
            <person name="Klenk H.-P."/>
        </authorList>
    </citation>
    <scope>NUCLEOTIDE SEQUENCE [LARGE SCALE GENOMIC DNA]</scope>
    <source>
        <strain evidence="3 4">DSM 45486</strain>
    </source>
</reference>
<dbReference type="Proteomes" id="UP000552097">
    <property type="component" value="Unassembled WGS sequence"/>
</dbReference>
<dbReference type="AlphaFoldDB" id="A0A7W9HKQ0"/>
<dbReference type="SMART" id="SM00758">
    <property type="entry name" value="PA14"/>
    <property type="match status" value="1"/>
</dbReference>
<feature type="domain" description="PA14" evidence="2">
    <location>
        <begin position="41"/>
        <end position="184"/>
    </location>
</feature>
<proteinExistence type="predicted"/>
<dbReference type="InterPro" id="IPR000772">
    <property type="entry name" value="Ricin_B_lectin"/>
</dbReference>
<feature type="signal peptide" evidence="1">
    <location>
        <begin position="1"/>
        <end position="36"/>
    </location>
</feature>
<evidence type="ECO:0000259" key="2">
    <source>
        <dbReference type="PROSITE" id="PS51820"/>
    </source>
</evidence>
<feature type="chain" id="PRO_5030691598" description="PA14 domain-containing protein" evidence="1">
    <location>
        <begin position="37"/>
        <end position="796"/>
    </location>
</feature>